<dbReference type="EMBL" id="MU839019">
    <property type="protein sequence ID" value="KAK1764592.1"/>
    <property type="molecule type" value="Genomic_DNA"/>
</dbReference>
<dbReference type="Proteomes" id="UP001244011">
    <property type="component" value="Unassembled WGS sequence"/>
</dbReference>
<dbReference type="GeneID" id="85305701"/>
<organism evidence="1 2">
    <name type="scientific">Phialemonium atrogriseum</name>
    <dbReference type="NCBI Taxonomy" id="1093897"/>
    <lineage>
        <taxon>Eukaryota</taxon>
        <taxon>Fungi</taxon>
        <taxon>Dikarya</taxon>
        <taxon>Ascomycota</taxon>
        <taxon>Pezizomycotina</taxon>
        <taxon>Sordariomycetes</taxon>
        <taxon>Sordariomycetidae</taxon>
        <taxon>Cephalothecales</taxon>
        <taxon>Cephalothecaceae</taxon>
        <taxon>Phialemonium</taxon>
    </lineage>
</organism>
<reference evidence="1" key="1">
    <citation type="submission" date="2023-06" db="EMBL/GenBank/DDBJ databases">
        <title>Genome-scale phylogeny and comparative genomics of the fungal order Sordariales.</title>
        <authorList>
            <consortium name="Lawrence Berkeley National Laboratory"/>
            <person name="Hensen N."/>
            <person name="Bonometti L."/>
            <person name="Westerberg I."/>
            <person name="Brannstrom I.O."/>
            <person name="Guillou S."/>
            <person name="Cros-Aarteil S."/>
            <person name="Calhoun S."/>
            <person name="Haridas S."/>
            <person name="Kuo A."/>
            <person name="Mondo S."/>
            <person name="Pangilinan J."/>
            <person name="Riley R."/>
            <person name="Labutti K."/>
            <person name="Andreopoulos B."/>
            <person name="Lipzen A."/>
            <person name="Chen C."/>
            <person name="Yanf M."/>
            <person name="Daum C."/>
            <person name="Ng V."/>
            <person name="Clum A."/>
            <person name="Steindorff A."/>
            <person name="Ohm R."/>
            <person name="Martin F."/>
            <person name="Silar P."/>
            <person name="Natvig D."/>
            <person name="Lalanne C."/>
            <person name="Gautier V."/>
            <person name="Ament-Velasquez S.L."/>
            <person name="Kruys A."/>
            <person name="Hutchinson M.I."/>
            <person name="Powell A.J."/>
            <person name="Barry K."/>
            <person name="Miller A.N."/>
            <person name="Grigoriev I.V."/>
            <person name="Debuchy R."/>
            <person name="Gladieux P."/>
            <person name="Thoren M.H."/>
            <person name="Johannesson H."/>
        </authorList>
    </citation>
    <scope>NUCLEOTIDE SEQUENCE</scope>
    <source>
        <strain evidence="1">8032-3</strain>
    </source>
</reference>
<accession>A0AAJ0FEP6</accession>
<dbReference type="AlphaFoldDB" id="A0AAJ0FEP6"/>
<gene>
    <name evidence="1" type="ORF">QBC33DRAFT_189908</name>
</gene>
<comment type="caution">
    <text evidence="1">The sequence shown here is derived from an EMBL/GenBank/DDBJ whole genome shotgun (WGS) entry which is preliminary data.</text>
</comment>
<protein>
    <submittedName>
        <fullName evidence="1">Uncharacterized protein</fullName>
    </submittedName>
</protein>
<evidence type="ECO:0000313" key="2">
    <source>
        <dbReference type="Proteomes" id="UP001244011"/>
    </source>
</evidence>
<proteinExistence type="predicted"/>
<keyword evidence="2" id="KW-1185">Reference proteome</keyword>
<name>A0AAJ0FEP6_9PEZI</name>
<evidence type="ECO:0000313" key="1">
    <source>
        <dbReference type="EMBL" id="KAK1764592.1"/>
    </source>
</evidence>
<sequence>MDSERCRNARTSRAAAAAPCPFLQASFPCLMRECLDSGVLGHVAVYTFLCRCPPSPSFLLLFSCPSRGILKFLMTMMPCQLSRQGSFAVPRRPICGGSGGGRYSTLLVPRQSQSSVPSMLFGWLGRGIAQVYTGIPVIKPGSRFLLVPRQVPMRQQRFVPVPDVLGDWLISPSPSYLRYTMGRSDPRNEIGDACSCLLWSVADCYRSALTSVHEESSTYPDRS</sequence>
<dbReference type="RefSeq" id="XP_060280805.1">
    <property type="nucleotide sequence ID" value="XM_060422514.1"/>
</dbReference>